<evidence type="ECO:0000259" key="2">
    <source>
        <dbReference type="Pfam" id="PF12697"/>
    </source>
</evidence>
<dbReference type="InterPro" id="IPR029058">
    <property type="entry name" value="AB_hydrolase_fold"/>
</dbReference>
<dbReference type="PANTHER" id="PTHR43798">
    <property type="entry name" value="MONOACYLGLYCEROL LIPASE"/>
    <property type="match status" value="1"/>
</dbReference>
<sequence length="368" mass="41141">MLFSLKYLSSAMALLPLVVANTQDIQTRDNIIERRLVEPVIAINPTDANFGISAVAPGRFVTSADGTKIFAEARGNSSKPAIVFIHGFGLGAMAFNEIFDDPLWLDQAYLVRYDTRGHGRSDKPTNAAAWVSQRLAEDFDAVVQSYNLNKPFVLGWYALPVMVHGISSYSYIVGQERRRYSPTLRLSQFLTTIFMQRLILRTFYPSTPQITSLVLFTMQRCQIWLPFSTSERLLFLPSCRVFLRRPMSLNSRPPILISSTSTTPALEWNFYLACLGDGVVQPRATTALLLTRTQNSTGLLQAGTSGALPLLAIFGADDKTIMKQAVLNVIARWQRLNVTTLPGAEHFTWISRPVLFRATVLQWISQNA</sequence>
<accession>A0A8H6U0B0</accession>
<dbReference type="Proteomes" id="UP000620124">
    <property type="component" value="Unassembled WGS sequence"/>
</dbReference>
<dbReference type="Pfam" id="PF12697">
    <property type="entry name" value="Abhydrolase_6"/>
    <property type="match status" value="1"/>
</dbReference>
<dbReference type="PANTHER" id="PTHR43798:SF33">
    <property type="entry name" value="HYDROLASE, PUTATIVE (AFU_ORTHOLOGUE AFUA_2G14860)-RELATED"/>
    <property type="match status" value="1"/>
</dbReference>
<evidence type="ECO:0000313" key="4">
    <source>
        <dbReference type="Proteomes" id="UP000620124"/>
    </source>
</evidence>
<feature type="chain" id="PRO_5034712776" evidence="1">
    <location>
        <begin position="21"/>
        <end position="368"/>
    </location>
</feature>
<organism evidence="3 4">
    <name type="scientific">Mycena venus</name>
    <dbReference type="NCBI Taxonomy" id="2733690"/>
    <lineage>
        <taxon>Eukaryota</taxon>
        <taxon>Fungi</taxon>
        <taxon>Dikarya</taxon>
        <taxon>Basidiomycota</taxon>
        <taxon>Agaricomycotina</taxon>
        <taxon>Agaricomycetes</taxon>
        <taxon>Agaricomycetidae</taxon>
        <taxon>Agaricales</taxon>
        <taxon>Marasmiineae</taxon>
        <taxon>Mycenaceae</taxon>
        <taxon>Mycena</taxon>
    </lineage>
</organism>
<keyword evidence="4" id="KW-1185">Reference proteome</keyword>
<proteinExistence type="predicted"/>
<reference evidence="3" key="1">
    <citation type="submission" date="2020-05" db="EMBL/GenBank/DDBJ databases">
        <title>Mycena genomes resolve the evolution of fungal bioluminescence.</title>
        <authorList>
            <person name="Tsai I.J."/>
        </authorList>
    </citation>
    <scope>NUCLEOTIDE SEQUENCE</scope>
    <source>
        <strain evidence="3">CCC161011</strain>
    </source>
</reference>
<gene>
    <name evidence="3" type="ORF">MVEN_02613100</name>
</gene>
<feature type="domain" description="AB hydrolase-1" evidence="2">
    <location>
        <begin position="82"/>
        <end position="356"/>
    </location>
</feature>
<dbReference type="Gene3D" id="3.40.50.1820">
    <property type="entry name" value="alpha/beta hydrolase"/>
    <property type="match status" value="2"/>
</dbReference>
<keyword evidence="1" id="KW-0732">Signal</keyword>
<dbReference type="AlphaFoldDB" id="A0A8H6U0B0"/>
<feature type="signal peptide" evidence="1">
    <location>
        <begin position="1"/>
        <end position="20"/>
    </location>
</feature>
<protein>
    <submittedName>
        <fullName evidence="3">Putative oxidoreductase ephD</fullName>
    </submittedName>
</protein>
<evidence type="ECO:0000313" key="3">
    <source>
        <dbReference type="EMBL" id="KAF7326496.1"/>
    </source>
</evidence>
<dbReference type="OrthoDB" id="408373at2759"/>
<comment type="caution">
    <text evidence="3">The sequence shown here is derived from an EMBL/GenBank/DDBJ whole genome shotgun (WGS) entry which is preliminary data.</text>
</comment>
<dbReference type="InterPro" id="IPR000073">
    <property type="entry name" value="AB_hydrolase_1"/>
</dbReference>
<dbReference type="SUPFAM" id="SSF53474">
    <property type="entry name" value="alpha/beta-Hydrolases"/>
    <property type="match status" value="1"/>
</dbReference>
<dbReference type="EMBL" id="JACAZI010000044">
    <property type="protein sequence ID" value="KAF7326496.1"/>
    <property type="molecule type" value="Genomic_DNA"/>
</dbReference>
<evidence type="ECO:0000256" key="1">
    <source>
        <dbReference type="SAM" id="SignalP"/>
    </source>
</evidence>
<name>A0A8H6U0B0_9AGAR</name>
<dbReference type="GO" id="GO:0016020">
    <property type="term" value="C:membrane"/>
    <property type="evidence" value="ECO:0007669"/>
    <property type="project" value="TreeGrafter"/>
</dbReference>
<dbReference type="InterPro" id="IPR050266">
    <property type="entry name" value="AB_hydrolase_sf"/>
</dbReference>